<gene>
    <name evidence="2" type="ORF">H8K32_00075</name>
</gene>
<dbReference type="AlphaFoldDB" id="A0A923H9Z5"/>
<dbReference type="Proteomes" id="UP000634011">
    <property type="component" value="Unassembled WGS sequence"/>
</dbReference>
<dbReference type="Gene3D" id="3.10.450.40">
    <property type="match status" value="1"/>
</dbReference>
<feature type="domain" description="IraD/Gp25-like" evidence="1">
    <location>
        <begin position="14"/>
        <end position="100"/>
    </location>
</feature>
<dbReference type="InterPro" id="IPR007048">
    <property type="entry name" value="IraD/Gp25-like"/>
</dbReference>
<accession>A0A923H9Z5</accession>
<reference evidence="2" key="1">
    <citation type="submission" date="2020-08" db="EMBL/GenBank/DDBJ databases">
        <title>Novel species isolated from subtropical streams in China.</title>
        <authorList>
            <person name="Lu H."/>
        </authorList>
    </citation>
    <scope>NUCLEOTIDE SEQUENCE</scope>
    <source>
        <strain evidence="2">KACC 12607</strain>
    </source>
</reference>
<organism evidence="2 3">
    <name type="scientific">Undibacterium jejuense</name>
    <dbReference type="NCBI Taxonomy" id="1344949"/>
    <lineage>
        <taxon>Bacteria</taxon>
        <taxon>Pseudomonadati</taxon>
        <taxon>Pseudomonadota</taxon>
        <taxon>Betaproteobacteria</taxon>
        <taxon>Burkholderiales</taxon>
        <taxon>Oxalobacteraceae</taxon>
        <taxon>Undibacterium</taxon>
    </lineage>
</organism>
<comment type="caution">
    <text evidence="2">The sequence shown here is derived from an EMBL/GenBank/DDBJ whole genome shotgun (WGS) entry which is preliminary data.</text>
</comment>
<protein>
    <submittedName>
        <fullName evidence="2">GPW/gp25 family protein</fullName>
    </submittedName>
</protein>
<evidence type="ECO:0000313" key="3">
    <source>
        <dbReference type="Proteomes" id="UP000634011"/>
    </source>
</evidence>
<dbReference type="EMBL" id="JACOFV010000001">
    <property type="protein sequence ID" value="MBC3860482.1"/>
    <property type="molecule type" value="Genomic_DNA"/>
</dbReference>
<proteinExistence type="predicted"/>
<dbReference type="SUPFAM" id="SSF160719">
    <property type="entry name" value="gpW/gp25-like"/>
    <property type="match status" value="1"/>
</dbReference>
<evidence type="ECO:0000313" key="2">
    <source>
        <dbReference type="EMBL" id="MBC3860482.1"/>
    </source>
</evidence>
<keyword evidence="3" id="KW-1185">Reference proteome</keyword>
<dbReference type="Pfam" id="PF04965">
    <property type="entry name" value="GPW_gp25"/>
    <property type="match status" value="1"/>
</dbReference>
<evidence type="ECO:0000259" key="1">
    <source>
        <dbReference type="Pfam" id="PF04965"/>
    </source>
</evidence>
<name>A0A923H9Z5_9BURK</name>
<sequence>MRGMHTVTGKQIDGLDHLRQSIADILTTPIGTRVMRRDYGSLLFELIDQPHNGVTQLRLYAATAKALLRWEPRIKLTQVNIYRTDVPGRVLLELKGKMVKDRNAINVGLSMPIAIRGRV</sequence>